<evidence type="ECO:0000313" key="5">
    <source>
        <dbReference type="Proteomes" id="UP000709351"/>
    </source>
</evidence>
<dbReference type="EMBL" id="JABZRD010000366">
    <property type="protein sequence ID" value="MBF1284099.1"/>
    <property type="molecule type" value="Genomic_DNA"/>
</dbReference>
<dbReference type="SUPFAM" id="SSF53850">
    <property type="entry name" value="Periplasmic binding protein-like II"/>
    <property type="match status" value="1"/>
</dbReference>
<dbReference type="Pfam" id="PF00497">
    <property type="entry name" value="SBP_bac_3"/>
    <property type="match status" value="1"/>
</dbReference>
<dbReference type="PROSITE" id="PS51257">
    <property type="entry name" value="PROKAR_LIPOPROTEIN"/>
    <property type="match status" value="1"/>
</dbReference>
<dbReference type="SMART" id="SM00062">
    <property type="entry name" value="PBPb"/>
    <property type="match status" value="1"/>
</dbReference>
<evidence type="ECO:0000313" key="4">
    <source>
        <dbReference type="EMBL" id="MBF1284099.1"/>
    </source>
</evidence>
<dbReference type="Gene3D" id="3.40.190.10">
    <property type="entry name" value="Periplasmic binding protein-like II"/>
    <property type="match status" value="2"/>
</dbReference>
<evidence type="ECO:0000256" key="2">
    <source>
        <dbReference type="SAM" id="SignalP"/>
    </source>
</evidence>
<dbReference type="PANTHER" id="PTHR35936">
    <property type="entry name" value="MEMBRANE-BOUND LYTIC MUREIN TRANSGLYCOSYLASE F"/>
    <property type="match status" value="1"/>
</dbReference>
<gene>
    <name evidence="4" type="ORF">HXM93_06170</name>
</gene>
<feature type="domain" description="Solute-binding protein family 3/N-terminal" evidence="3">
    <location>
        <begin position="31"/>
        <end position="268"/>
    </location>
</feature>
<accession>A0A930GX47</accession>
<dbReference type="AlphaFoldDB" id="A0A930GX47"/>
<comment type="caution">
    <text evidence="4">The sequence shown here is derived from an EMBL/GenBank/DDBJ whole genome shotgun (WGS) entry which is preliminary data.</text>
</comment>
<name>A0A930GX47_9FIRM</name>
<dbReference type="InterPro" id="IPR001638">
    <property type="entry name" value="Solute-binding_3/MltF_N"/>
</dbReference>
<dbReference type="Proteomes" id="UP000709351">
    <property type="component" value="Unassembled WGS sequence"/>
</dbReference>
<protein>
    <submittedName>
        <fullName evidence="4">Amino acid ABC transporter substrate-binding protein</fullName>
    </submittedName>
</protein>
<evidence type="ECO:0000259" key="3">
    <source>
        <dbReference type="SMART" id="SM00062"/>
    </source>
</evidence>
<feature type="signal peptide" evidence="2">
    <location>
        <begin position="1"/>
        <end position="20"/>
    </location>
</feature>
<sequence>MCKVKKLIFLLLFLFLVSCAKKPSGKIQGREIRLAYDKDNYPFTAEDGEGNPIGFEIELIKMISEKEGFSLKFLPKNQSALAPSVITGTSDMAMGGLLKEEEETRIQFSESYGMVKLGLLLSPYLFGEEGEDSADVFDKLRGETIMVKEGSLAAKLLEKQREEKGYFLKVVQSNEDYIQKAEEGEADAVAETLPVLEVLANKIVFSDGEKSFSKAGVRIYPIQEEEELCFIVSKGQNGEILRAFERGFRKLKEDGEYEALCERYGFSFAKTE</sequence>
<keyword evidence="1 2" id="KW-0732">Signal</keyword>
<reference evidence="4" key="1">
    <citation type="submission" date="2020-04" db="EMBL/GenBank/DDBJ databases">
        <title>Deep metagenomics examines the oral microbiome during advanced dental caries in children, revealing novel taxa and co-occurrences with host molecules.</title>
        <authorList>
            <person name="Baker J.L."/>
            <person name="Morton J.T."/>
            <person name="Dinis M."/>
            <person name="Alvarez R."/>
            <person name="Tran N.C."/>
            <person name="Knight R."/>
            <person name="Edlund A."/>
        </authorList>
    </citation>
    <scope>NUCLEOTIDE SEQUENCE</scope>
    <source>
        <strain evidence="4">JCVI_24_bin.2</strain>
    </source>
</reference>
<dbReference type="PANTHER" id="PTHR35936:SF19">
    <property type="entry name" value="AMINO-ACID-BINDING PROTEIN YXEM-RELATED"/>
    <property type="match status" value="1"/>
</dbReference>
<proteinExistence type="predicted"/>
<evidence type="ECO:0000256" key="1">
    <source>
        <dbReference type="ARBA" id="ARBA00022729"/>
    </source>
</evidence>
<organism evidence="4 5">
    <name type="scientific">Oribacterium parvum</name>
    <dbReference type="NCBI Taxonomy" id="1501329"/>
    <lineage>
        <taxon>Bacteria</taxon>
        <taxon>Bacillati</taxon>
        <taxon>Bacillota</taxon>
        <taxon>Clostridia</taxon>
        <taxon>Lachnospirales</taxon>
        <taxon>Lachnospiraceae</taxon>
        <taxon>Oribacterium</taxon>
    </lineage>
</organism>
<feature type="chain" id="PRO_5039116900" evidence="2">
    <location>
        <begin position="21"/>
        <end position="272"/>
    </location>
</feature>